<dbReference type="EMBL" id="WKJO01000002">
    <property type="protein sequence ID" value="MRX23483.1"/>
    <property type="molecule type" value="Genomic_DNA"/>
</dbReference>
<name>A0A6A8GJX3_9EURY</name>
<keyword evidence="8" id="KW-1185">Reference proteome</keyword>
<evidence type="ECO:0000259" key="6">
    <source>
        <dbReference type="Pfam" id="PF00082"/>
    </source>
</evidence>
<evidence type="ECO:0000256" key="1">
    <source>
        <dbReference type="ARBA" id="ARBA00011073"/>
    </source>
</evidence>
<keyword evidence="4 5" id="KW-0720">Serine protease</keyword>
<feature type="active site" description="Charge relay system" evidence="5">
    <location>
        <position position="378"/>
    </location>
</feature>
<dbReference type="PROSITE" id="PS51892">
    <property type="entry name" value="SUBTILASE"/>
    <property type="match status" value="1"/>
</dbReference>
<organism evidence="7 8">
    <name type="scientific">Haloferax litoreum</name>
    <dbReference type="NCBI Taxonomy" id="2666140"/>
    <lineage>
        <taxon>Archaea</taxon>
        <taxon>Methanobacteriati</taxon>
        <taxon>Methanobacteriota</taxon>
        <taxon>Stenosarchaea group</taxon>
        <taxon>Halobacteria</taxon>
        <taxon>Halobacteriales</taxon>
        <taxon>Haloferacaceae</taxon>
        <taxon>Haloferax</taxon>
    </lineage>
</organism>
<dbReference type="PRINTS" id="PR00723">
    <property type="entry name" value="SUBTILISIN"/>
</dbReference>
<dbReference type="SUPFAM" id="SSF52743">
    <property type="entry name" value="Subtilisin-like"/>
    <property type="match status" value="1"/>
</dbReference>
<dbReference type="GO" id="GO:0006508">
    <property type="term" value="P:proteolysis"/>
    <property type="evidence" value="ECO:0007669"/>
    <property type="project" value="UniProtKB-KW"/>
</dbReference>
<dbReference type="PROSITE" id="PS00138">
    <property type="entry name" value="SUBTILASE_SER"/>
    <property type="match status" value="1"/>
</dbReference>
<evidence type="ECO:0000313" key="8">
    <source>
        <dbReference type="Proteomes" id="UP000439022"/>
    </source>
</evidence>
<accession>A0A6A8GJX3</accession>
<dbReference type="InterPro" id="IPR000209">
    <property type="entry name" value="Peptidase_S8/S53_dom"/>
</dbReference>
<feature type="domain" description="Peptidase S8/S53" evidence="6">
    <location>
        <begin position="314"/>
        <end position="426"/>
    </location>
</feature>
<feature type="domain" description="Peptidase S8/S53" evidence="6">
    <location>
        <begin position="60"/>
        <end position="198"/>
    </location>
</feature>
<evidence type="ECO:0000256" key="2">
    <source>
        <dbReference type="ARBA" id="ARBA00022670"/>
    </source>
</evidence>
<keyword evidence="2 5" id="KW-0645">Protease</keyword>
<dbReference type="Gene3D" id="3.40.50.200">
    <property type="entry name" value="Peptidase S8/S53 domain"/>
    <property type="match status" value="2"/>
</dbReference>
<dbReference type="PANTHER" id="PTHR43806:SF11">
    <property type="entry name" value="CEREVISIN-RELATED"/>
    <property type="match status" value="1"/>
</dbReference>
<dbReference type="Pfam" id="PF00082">
    <property type="entry name" value="Peptidase_S8"/>
    <property type="match status" value="2"/>
</dbReference>
<evidence type="ECO:0000256" key="4">
    <source>
        <dbReference type="ARBA" id="ARBA00022825"/>
    </source>
</evidence>
<sequence>MFSDPKSRPALLVGCLTVLSLTVAISVLAITTAPTQQSPPATTASTDPAIASLHERGYNGSNVTVGVVDVTGFDTDHPALNGQVAATRTFGSNNGDVTHGTASAAVVAHVAPDADLYLASFDDVAGYRAAIAWLVEEDVDVIVAPVSFFGRAGDGSSPASRAAMSAVRKDTVFVAPAGNVARGHWSGRYDRTRNELLHFEGGTRNFLQGDTRSVRVWLSWDKSRDGDNDATRGATRITDDTESGGRYVLELYRTDGRQTELVARSSPVEGVSRTQRLVTRVDPGQHFLVVRGPSEATGDRLTIVSPTTHLQYGDSKGSVVAPATARGVISVGAYDRNARRIEPFSARGPTEDGRLGIDIVAPDRMSAIRTGESFVGTSAAAPYAAGVAALVLDAHPELSPRAVEALLETTATDVGPDGVDHAGGHGLIAPVRAVSTATNESSNTRLSYR</sequence>
<gene>
    <name evidence="7" type="ORF">GJR96_16155</name>
</gene>
<dbReference type="InterPro" id="IPR036852">
    <property type="entry name" value="Peptidase_S8/S53_dom_sf"/>
</dbReference>
<dbReference type="PANTHER" id="PTHR43806">
    <property type="entry name" value="PEPTIDASE S8"/>
    <property type="match status" value="1"/>
</dbReference>
<dbReference type="InterPro" id="IPR050131">
    <property type="entry name" value="Peptidase_S8_subtilisin-like"/>
</dbReference>
<evidence type="ECO:0000256" key="3">
    <source>
        <dbReference type="ARBA" id="ARBA00022801"/>
    </source>
</evidence>
<proteinExistence type="inferred from homology"/>
<feature type="active site" description="Charge relay system" evidence="5">
    <location>
        <position position="69"/>
    </location>
</feature>
<reference evidence="7 8" key="1">
    <citation type="submission" date="2019-11" db="EMBL/GenBank/DDBJ databases">
        <title>Whole genome sequence of Haloferax sp. MBLA0076.</title>
        <authorList>
            <person name="Seo M.-J."/>
            <person name="Cho E.-S."/>
        </authorList>
    </citation>
    <scope>NUCLEOTIDE SEQUENCE [LARGE SCALE GENOMIC DNA]</scope>
    <source>
        <strain evidence="7 8">MBLA0076</strain>
    </source>
</reference>
<protein>
    <submittedName>
        <fullName evidence="7">S8 family serine peptidase</fullName>
    </submittedName>
</protein>
<dbReference type="GO" id="GO:0004252">
    <property type="term" value="F:serine-type endopeptidase activity"/>
    <property type="evidence" value="ECO:0007669"/>
    <property type="project" value="UniProtKB-UniRule"/>
</dbReference>
<evidence type="ECO:0000256" key="5">
    <source>
        <dbReference type="PROSITE-ProRule" id="PRU01240"/>
    </source>
</evidence>
<comment type="similarity">
    <text evidence="1 5">Belongs to the peptidase S8 family.</text>
</comment>
<keyword evidence="3 5" id="KW-0378">Hydrolase</keyword>
<evidence type="ECO:0000313" key="7">
    <source>
        <dbReference type="EMBL" id="MRX23483.1"/>
    </source>
</evidence>
<comment type="caution">
    <text evidence="7">The sequence shown here is derived from an EMBL/GenBank/DDBJ whole genome shotgun (WGS) entry which is preliminary data.</text>
</comment>
<dbReference type="Proteomes" id="UP000439022">
    <property type="component" value="Unassembled WGS sequence"/>
</dbReference>
<dbReference type="AlphaFoldDB" id="A0A6A8GJX3"/>
<dbReference type="InterPro" id="IPR023828">
    <property type="entry name" value="Peptidase_S8_Ser-AS"/>
</dbReference>
<feature type="active site" description="Charge relay system" evidence="5">
    <location>
        <position position="99"/>
    </location>
</feature>
<dbReference type="InterPro" id="IPR015500">
    <property type="entry name" value="Peptidase_S8_subtilisin-rel"/>
</dbReference>